<protein>
    <submittedName>
        <fullName evidence="1">Uncharacterized protein</fullName>
    </submittedName>
</protein>
<reference evidence="1 2" key="1">
    <citation type="submission" date="2018-06" db="EMBL/GenBank/DDBJ databases">
        <title>Genomic Encyclopedia of Type Strains, Phase IV (KMG-IV): sequencing the most valuable type-strain genomes for metagenomic binning, comparative biology and taxonomic classification.</title>
        <authorList>
            <person name="Goeker M."/>
        </authorList>
    </citation>
    <scope>NUCLEOTIDE SEQUENCE [LARGE SCALE GENOMIC DNA]</scope>
    <source>
        <strain evidence="1 2">DSM 25532</strain>
    </source>
</reference>
<dbReference type="Proteomes" id="UP000253426">
    <property type="component" value="Unassembled WGS sequence"/>
</dbReference>
<name>A0A366HFB9_9BACT</name>
<dbReference type="AlphaFoldDB" id="A0A366HFB9"/>
<dbReference type="EMBL" id="QNRR01000007">
    <property type="protein sequence ID" value="RBP41272.1"/>
    <property type="molecule type" value="Genomic_DNA"/>
</dbReference>
<keyword evidence="2" id="KW-1185">Reference proteome</keyword>
<comment type="caution">
    <text evidence="1">The sequence shown here is derived from an EMBL/GenBank/DDBJ whole genome shotgun (WGS) entry which is preliminary data.</text>
</comment>
<proteinExistence type="predicted"/>
<evidence type="ECO:0000313" key="1">
    <source>
        <dbReference type="EMBL" id="RBP41272.1"/>
    </source>
</evidence>
<gene>
    <name evidence="1" type="ORF">DES53_107103</name>
</gene>
<accession>A0A366HFB9</accession>
<evidence type="ECO:0000313" key="2">
    <source>
        <dbReference type="Proteomes" id="UP000253426"/>
    </source>
</evidence>
<organism evidence="1 2">
    <name type="scientific">Roseimicrobium gellanilyticum</name>
    <dbReference type="NCBI Taxonomy" id="748857"/>
    <lineage>
        <taxon>Bacteria</taxon>
        <taxon>Pseudomonadati</taxon>
        <taxon>Verrucomicrobiota</taxon>
        <taxon>Verrucomicrobiia</taxon>
        <taxon>Verrucomicrobiales</taxon>
        <taxon>Verrucomicrobiaceae</taxon>
        <taxon>Roseimicrobium</taxon>
    </lineage>
</organism>
<sequence>MPQTLRVFEIQNGLVISETGQQDADDFAADFQGLRHFADRVGASLELGNSLYAALHEPEFTFMFLLPPDAQAQPSRATGAMISANVSNNELLVSLRAQQGQG</sequence>